<evidence type="ECO:0000313" key="2">
    <source>
        <dbReference type="Proteomes" id="UP000243978"/>
    </source>
</evidence>
<dbReference type="OrthoDB" id="2769928at2"/>
<dbReference type="AlphaFoldDB" id="A0A2T6BHJ5"/>
<dbReference type="InterPro" id="IPR009959">
    <property type="entry name" value="Cyclase_SnoaL-like"/>
</dbReference>
<proteinExistence type="predicted"/>
<dbReference type="Pfam" id="PF07366">
    <property type="entry name" value="SnoaL"/>
    <property type="match status" value="1"/>
</dbReference>
<reference evidence="1 2" key="1">
    <citation type="submission" date="2018-04" db="EMBL/GenBank/DDBJ databases">
        <title>Genomic Encyclopedia of Archaeal and Bacterial Type Strains, Phase II (KMG-II): from individual species to whole genera.</title>
        <authorList>
            <person name="Goeker M."/>
        </authorList>
    </citation>
    <scope>NUCLEOTIDE SEQUENCE [LARGE SCALE GENOMIC DNA]</scope>
    <source>
        <strain evidence="1 2">DSM 100977</strain>
    </source>
</reference>
<gene>
    <name evidence="1" type="ORF">C8N43_0169</name>
</gene>
<organism evidence="1 2">
    <name type="scientific">Litoreibacter ponti</name>
    <dbReference type="NCBI Taxonomy" id="1510457"/>
    <lineage>
        <taxon>Bacteria</taxon>
        <taxon>Pseudomonadati</taxon>
        <taxon>Pseudomonadota</taxon>
        <taxon>Alphaproteobacteria</taxon>
        <taxon>Rhodobacterales</taxon>
        <taxon>Roseobacteraceae</taxon>
        <taxon>Litoreibacter</taxon>
    </lineage>
</organism>
<dbReference type="RefSeq" id="WP_107843815.1">
    <property type="nucleotide sequence ID" value="NZ_QBKS01000001.1"/>
</dbReference>
<dbReference type="GO" id="GO:0030638">
    <property type="term" value="P:polyketide metabolic process"/>
    <property type="evidence" value="ECO:0007669"/>
    <property type="project" value="InterPro"/>
</dbReference>
<name>A0A2T6BHJ5_9RHOB</name>
<comment type="caution">
    <text evidence="1">The sequence shown here is derived from an EMBL/GenBank/DDBJ whole genome shotgun (WGS) entry which is preliminary data.</text>
</comment>
<sequence>MKGFSNQFKDLPDYILKITKEIWEDRGLSTLNHYYAEDLPMRFPSGLVRGNQNVINGTMATIAEFPDRQLLGEDVIWSGDEDAGFLSSHRLLTTGTHLGHGSFGAPTGRSFQIRAIADCAAKNDQIYDEWLIRDVSGIVKQLGMDVVAFTRDMIDREGGSEHCVKPFHPRDDVDGGYNSRGNDNEWGARLADILTRIMDKEFSVIPALYDRACHVYHAGDRHEISWAGADQLWLPLRSSFPSAKFEVHHVIGRHDPMLPPRAAVRWSLTGTHDGHGSFGAPTGAEVHVMGMTHAEFGPYGNDGRDWSLRHEFTLYDEVAIWKQILMHQG</sequence>
<protein>
    <submittedName>
        <fullName evidence="1">SnoaL-like protein</fullName>
    </submittedName>
</protein>
<dbReference type="Proteomes" id="UP000243978">
    <property type="component" value="Unassembled WGS sequence"/>
</dbReference>
<keyword evidence="2" id="KW-1185">Reference proteome</keyword>
<dbReference type="InterPro" id="IPR032710">
    <property type="entry name" value="NTF2-like_dom_sf"/>
</dbReference>
<accession>A0A2T6BHJ5</accession>
<dbReference type="EMBL" id="QBKS01000001">
    <property type="protein sequence ID" value="PTX55530.1"/>
    <property type="molecule type" value="Genomic_DNA"/>
</dbReference>
<dbReference type="SUPFAM" id="SSF54427">
    <property type="entry name" value="NTF2-like"/>
    <property type="match status" value="2"/>
</dbReference>
<evidence type="ECO:0000313" key="1">
    <source>
        <dbReference type="EMBL" id="PTX55530.1"/>
    </source>
</evidence>
<dbReference type="Gene3D" id="3.10.450.50">
    <property type="match status" value="2"/>
</dbReference>